<dbReference type="PATRIC" id="fig|947033.5.peg.3810"/>
<evidence type="ECO:0000313" key="3">
    <source>
        <dbReference type="Proteomes" id="UP000054926"/>
    </source>
</evidence>
<dbReference type="STRING" id="947033.Lste_3585"/>
<dbReference type="EMBL" id="LNYY01000021">
    <property type="protein sequence ID" value="KTD67379.1"/>
    <property type="molecule type" value="Genomic_DNA"/>
</dbReference>
<proteinExistence type="predicted"/>
<reference evidence="2 3" key="1">
    <citation type="submission" date="2015-11" db="EMBL/GenBank/DDBJ databases">
        <title>Genomic analysis of 38 Legionella species identifies large and diverse effector repertoires.</title>
        <authorList>
            <person name="Burstein D."/>
            <person name="Amaro F."/>
            <person name="Zusman T."/>
            <person name="Lifshitz Z."/>
            <person name="Cohen O."/>
            <person name="Gilbert J.A."/>
            <person name="Pupko T."/>
            <person name="Shuman H.A."/>
            <person name="Segal G."/>
        </authorList>
    </citation>
    <scope>NUCLEOTIDE SEQUENCE [LARGE SCALE GENOMIC DNA]</scope>
    <source>
        <strain evidence="2 3">IMVS3376</strain>
    </source>
</reference>
<comment type="caution">
    <text evidence="2">The sequence shown here is derived from an EMBL/GenBank/DDBJ whole genome shotgun (WGS) entry which is preliminary data.</text>
</comment>
<evidence type="ECO:0000256" key="1">
    <source>
        <dbReference type="SAM" id="Phobius"/>
    </source>
</evidence>
<dbReference type="AlphaFoldDB" id="A0A0W0ZFB4"/>
<keyword evidence="1" id="KW-0472">Membrane</keyword>
<evidence type="ECO:0000313" key="2">
    <source>
        <dbReference type="EMBL" id="KTD67379.1"/>
    </source>
</evidence>
<gene>
    <name evidence="2" type="ORF">Lste_3585</name>
</gene>
<organism evidence="2 3">
    <name type="scientific">Legionella steelei</name>
    <dbReference type="NCBI Taxonomy" id="947033"/>
    <lineage>
        <taxon>Bacteria</taxon>
        <taxon>Pseudomonadati</taxon>
        <taxon>Pseudomonadota</taxon>
        <taxon>Gammaproteobacteria</taxon>
        <taxon>Legionellales</taxon>
        <taxon>Legionellaceae</taxon>
        <taxon>Legionella</taxon>
    </lineage>
</organism>
<feature type="transmembrane region" description="Helical" evidence="1">
    <location>
        <begin position="47"/>
        <end position="69"/>
    </location>
</feature>
<sequence>MLSNTSFQFMAHDELLPMTMIMINNGIVIMNHKAIIMTFGKIDPMSLGVSLGILSGVSTIFMGLILLIFNTGKPFNGTMGALYITYDFTLLQCLLGGAAVAVSTFIGSYIIAWIYNLLRNKLNS</sequence>
<dbReference type="Proteomes" id="UP000054926">
    <property type="component" value="Unassembled WGS sequence"/>
</dbReference>
<keyword evidence="3" id="KW-1185">Reference proteome</keyword>
<feature type="transmembrane region" description="Helical" evidence="1">
    <location>
        <begin position="89"/>
        <end position="115"/>
    </location>
</feature>
<feature type="transmembrane region" description="Helical" evidence="1">
    <location>
        <begin position="15"/>
        <end position="35"/>
    </location>
</feature>
<keyword evidence="1" id="KW-0812">Transmembrane</keyword>
<protein>
    <submittedName>
        <fullName evidence="2">Uncharacterized protein</fullName>
    </submittedName>
</protein>
<accession>A0A0W0ZFB4</accession>
<name>A0A0W0ZFB4_9GAMM</name>
<keyword evidence="1" id="KW-1133">Transmembrane helix</keyword>